<dbReference type="Pfam" id="PF07690">
    <property type="entry name" value="MFS_1"/>
    <property type="match status" value="1"/>
</dbReference>
<dbReference type="FunFam" id="1.20.1250.20:FF:000226">
    <property type="entry name" value="Vesicular GLUtamate transporter"/>
    <property type="match status" value="1"/>
</dbReference>
<keyword evidence="4 6" id="KW-0472">Membrane</keyword>
<keyword evidence="3 6" id="KW-1133">Transmembrane helix</keyword>
<dbReference type="PANTHER" id="PTHR11662">
    <property type="entry name" value="SOLUTE CARRIER FAMILY 17"/>
    <property type="match status" value="1"/>
</dbReference>
<feature type="compositionally biased region" description="Pro residues" evidence="5">
    <location>
        <begin position="579"/>
        <end position="594"/>
    </location>
</feature>
<dbReference type="Proteomes" id="UP000215902">
    <property type="component" value="Unassembled WGS sequence"/>
</dbReference>
<comment type="caution">
    <text evidence="8">The sequence shown here is derived from an EMBL/GenBank/DDBJ whole genome shotgun (WGS) entry which is preliminary data.</text>
</comment>
<feature type="transmembrane region" description="Helical" evidence="6">
    <location>
        <begin position="471"/>
        <end position="492"/>
    </location>
</feature>
<evidence type="ECO:0000313" key="9">
    <source>
        <dbReference type="Proteomes" id="UP000215902"/>
    </source>
</evidence>
<feature type="transmembrane region" description="Helical" evidence="6">
    <location>
        <begin position="303"/>
        <end position="323"/>
    </location>
</feature>
<dbReference type="GO" id="GO:0060076">
    <property type="term" value="C:excitatory synapse"/>
    <property type="evidence" value="ECO:0007669"/>
    <property type="project" value="TreeGrafter"/>
</dbReference>
<protein>
    <recommendedName>
        <fullName evidence="7">Major facilitator superfamily (MFS) profile domain-containing protein</fullName>
    </recommendedName>
</protein>
<feature type="domain" description="Major facilitator superfamily (MFS) profile" evidence="7">
    <location>
        <begin position="130"/>
        <end position="562"/>
    </location>
</feature>
<evidence type="ECO:0000256" key="5">
    <source>
        <dbReference type="SAM" id="MobiDB-lite"/>
    </source>
</evidence>
<evidence type="ECO:0000313" key="8">
    <source>
        <dbReference type="EMBL" id="PAA52158.1"/>
    </source>
</evidence>
<feature type="compositionally biased region" description="Polar residues" evidence="5">
    <location>
        <begin position="613"/>
        <end position="622"/>
    </location>
</feature>
<feature type="transmembrane region" description="Helical" evidence="6">
    <location>
        <begin position="275"/>
        <end position="297"/>
    </location>
</feature>
<dbReference type="GO" id="GO:0035249">
    <property type="term" value="P:synaptic transmission, glutamatergic"/>
    <property type="evidence" value="ECO:0007669"/>
    <property type="project" value="TreeGrafter"/>
</dbReference>
<dbReference type="FunFam" id="1.20.1250.20:FF:000264">
    <property type="entry name" value="vesicular glutamate transporter 1"/>
    <property type="match status" value="1"/>
</dbReference>
<proteinExistence type="predicted"/>
<dbReference type="Gene3D" id="1.20.1250.20">
    <property type="entry name" value="MFS general substrate transporter like domains"/>
    <property type="match status" value="2"/>
</dbReference>
<sequence>VDKSCHLSDLSLPATTPELPEHQRPDSISMQGLKNQVLEPGWQDQAKSSLAALRSKLVKGNDTDEYGNYNELDDADDAGGGSGVKKAAGTYYTGLCGKMCNSCPCASCSKRYVTSILCSLGFMISFGIRCNTGVATGYFRSLYNDSELDSHPVSMGPYQDHFLKYKFANVTRNVESDLQWSPSVVGAVESSFFWGYLVTQIPGGIIANKLPATKIFGLAIFTSSFLNLFLPTACHVSFVLVIFIRVLQGLVEGCTYPACHGIWRYWAPPLERSRLATLAFCGSYAGAVLGLFLSGLLSDWLGWPAPFYFYGVVGILWFSVWWFNTYERPALHPGITEEERLYIESSIGENTNSNVISKSMNIPWRSFFTSMPVYAIVVANFARSWSFYLLITEQTKYFRDVFNYDMTKSGTFSALPHLVMAVIVPLGGQLADRLRKKLLTTTVVRKIFNCGGFGMEALFLLGVGFTDKSSVAIVCLIIAVGFSGFAISGYNVNHLDIAPRYASILMGLSNGIGTFSGMLVPVVTVNLVRDHRRESWTKVFVIASLIHFTGVIFYAVFASGEKQSWAESPEEADDNNWKPPVPPPPPPPPPPPQYRPGDSDKLDSNGFGGNQDEFFTQNFHPGQQQQQQQQPSYSTAPSYVQQPAQHYAY</sequence>
<dbReference type="OrthoDB" id="2985014at2759"/>
<reference evidence="8 9" key="1">
    <citation type="submission" date="2017-06" db="EMBL/GenBank/DDBJ databases">
        <title>A platform for efficient transgenesis in Macrostomum lignano, a flatworm model organism for stem cell research.</title>
        <authorList>
            <person name="Berezikov E."/>
        </authorList>
    </citation>
    <scope>NUCLEOTIDE SEQUENCE [LARGE SCALE GENOMIC DNA]</scope>
    <source>
        <strain evidence="8">DV1</strain>
        <tissue evidence="8">Whole organism</tissue>
    </source>
</reference>
<evidence type="ECO:0000259" key="7">
    <source>
        <dbReference type="PROSITE" id="PS50850"/>
    </source>
</evidence>
<dbReference type="GO" id="GO:0050803">
    <property type="term" value="P:regulation of synapse structure or activity"/>
    <property type="evidence" value="ECO:0007669"/>
    <property type="project" value="TreeGrafter"/>
</dbReference>
<dbReference type="GO" id="GO:0030672">
    <property type="term" value="C:synaptic vesicle membrane"/>
    <property type="evidence" value="ECO:0007669"/>
    <property type="project" value="TreeGrafter"/>
</dbReference>
<dbReference type="AlphaFoldDB" id="A0A267DS82"/>
<evidence type="ECO:0000256" key="1">
    <source>
        <dbReference type="ARBA" id="ARBA00004141"/>
    </source>
</evidence>
<feature type="transmembrane region" description="Helical" evidence="6">
    <location>
        <begin position="539"/>
        <end position="557"/>
    </location>
</feature>
<comment type="subcellular location">
    <subcellularLocation>
        <location evidence="1">Membrane</location>
        <topology evidence="1">Multi-pass membrane protein</topology>
    </subcellularLocation>
</comment>
<organism evidence="8 9">
    <name type="scientific">Macrostomum lignano</name>
    <dbReference type="NCBI Taxonomy" id="282301"/>
    <lineage>
        <taxon>Eukaryota</taxon>
        <taxon>Metazoa</taxon>
        <taxon>Spiralia</taxon>
        <taxon>Lophotrochozoa</taxon>
        <taxon>Platyhelminthes</taxon>
        <taxon>Rhabditophora</taxon>
        <taxon>Macrostomorpha</taxon>
        <taxon>Macrostomida</taxon>
        <taxon>Macrostomidae</taxon>
        <taxon>Macrostomum</taxon>
    </lineage>
</organism>
<keyword evidence="9" id="KW-1185">Reference proteome</keyword>
<dbReference type="STRING" id="282301.A0A267DS82"/>
<accession>A0A267DS82</accession>
<feature type="compositionally biased region" description="Polar residues" evidence="5">
    <location>
        <begin position="631"/>
        <end position="649"/>
    </location>
</feature>
<dbReference type="GO" id="GO:0098700">
    <property type="term" value="P:neurotransmitter loading into synaptic vesicle"/>
    <property type="evidence" value="ECO:0007669"/>
    <property type="project" value="TreeGrafter"/>
</dbReference>
<feature type="transmembrane region" description="Helical" evidence="6">
    <location>
        <begin position="443"/>
        <end position="465"/>
    </location>
</feature>
<evidence type="ECO:0000256" key="3">
    <source>
        <dbReference type="ARBA" id="ARBA00022989"/>
    </source>
</evidence>
<feature type="transmembrane region" description="Helical" evidence="6">
    <location>
        <begin position="504"/>
        <end position="527"/>
    </location>
</feature>
<dbReference type="PANTHER" id="PTHR11662:SF456">
    <property type="entry name" value="VESICULAR GLUTAMATE TRANSPORTER, ISOFORM A"/>
    <property type="match status" value="1"/>
</dbReference>
<dbReference type="InterPro" id="IPR020846">
    <property type="entry name" value="MFS_dom"/>
</dbReference>
<evidence type="ECO:0000256" key="2">
    <source>
        <dbReference type="ARBA" id="ARBA00022692"/>
    </source>
</evidence>
<dbReference type="InterPro" id="IPR011701">
    <property type="entry name" value="MFS"/>
</dbReference>
<dbReference type="EMBL" id="NIVC01003291">
    <property type="protein sequence ID" value="PAA52158.1"/>
    <property type="molecule type" value="Genomic_DNA"/>
</dbReference>
<gene>
    <name evidence="8" type="ORF">BOX15_Mlig022380g2</name>
</gene>
<feature type="non-terminal residue" evidence="8">
    <location>
        <position position="1"/>
    </location>
</feature>
<keyword evidence="2 6" id="KW-0812">Transmembrane</keyword>
<evidence type="ECO:0000256" key="6">
    <source>
        <dbReference type="SAM" id="Phobius"/>
    </source>
</evidence>
<dbReference type="InterPro" id="IPR050382">
    <property type="entry name" value="MFS_Na/Anion_cotransporter"/>
</dbReference>
<dbReference type="GO" id="GO:0005326">
    <property type="term" value="F:neurotransmitter transmembrane transporter activity"/>
    <property type="evidence" value="ECO:0007669"/>
    <property type="project" value="TreeGrafter"/>
</dbReference>
<feature type="transmembrane region" description="Helical" evidence="6">
    <location>
        <begin position="215"/>
        <end position="243"/>
    </location>
</feature>
<name>A0A267DS82_9PLAT</name>
<dbReference type="GO" id="GO:0005313">
    <property type="term" value="F:L-glutamate transmembrane transporter activity"/>
    <property type="evidence" value="ECO:0007669"/>
    <property type="project" value="TreeGrafter"/>
</dbReference>
<evidence type="ECO:0000256" key="4">
    <source>
        <dbReference type="ARBA" id="ARBA00023136"/>
    </source>
</evidence>
<dbReference type="InterPro" id="IPR036259">
    <property type="entry name" value="MFS_trans_sf"/>
</dbReference>
<feature type="transmembrane region" description="Helical" evidence="6">
    <location>
        <begin position="411"/>
        <end position="431"/>
    </location>
</feature>
<dbReference type="SUPFAM" id="SSF103473">
    <property type="entry name" value="MFS general substrate transporter"/>
    <property type="match status" value="1"/>
</dbReference>
<feature type="transmembrane region" description="Helical" evidence="6">
    <location>
        <begin position="367"/>
        <end position="391"/>
    </location>
</feature>
<feature type="region of interest" description="Disordered" evidence="5">
    <location>
        <begin position="565"/>
        <end position="649"/>
    </location>
</feature>
<dbReference type="PROSITE" id="PS50850">
    <property type="entry name" value="MFS"/>
    <property type="match status" value="1"/>
</dbReference>